<protein>
    <submittedName>
        <fullName evidence="1">Uncharacterized protein</fullName>
    </submittedName>
</protein>
<evidence type="ECO:0000313" key="2">
    <source>
        <dbReference type="Proteomes" id="UP000236728"/>
    </source>
</evidence>
<evidence type="ECO:0000313" key="1">
    <source>
        <dbReference type="EMBL" id="SEF43604.1"/>
    </source>
</evidence>
<reference evidence="1 2" key="1">
    <citation type="submission" date="2016-10" db="EMBL/GenBank/DDBJ databases">
        <authorList>
            <person name="de Groot N.N."/>
        </authorList>
    </citation>
    <scope>NUCLEOTIDE SEQUENCE [LARGE SCALE GENOMIC DNA]</scope>
    <source>
        <strain evidence="1 2">DSM 22489</strain>
    </source>
</reference>
<sequence>MDDWRIHAHRAYESMELASDTVASLRVGATGMEESPFKVQLRLHATLIELQEENEIFDEKTYP</sequence>
<accession>A0A1H5RZS1</accession>
<dbReference type="RefSeq" id="WP_103931009.1">
    <property type="nucleotide sequence ID" value="NZ_FNVA01000001.1"/>
</dbReference>
<proteinExistence type="predicted"/>
<keyword evidence="2" id="KW-1185">Reference proteome</keyword>
<organism evidence="1 2">
    <name type="scientific">Bryocella elongata</name>
    <dbReference type="NCBI Taxonomy" id="863522"/>
    <lineage>
        <taxon>Bacteria</taxon>
        <taxon>Pseudomonadati</taxon>
        <taxon>Acidobacteriota</taxon>
        <taxon>Terriglobia</taxon>
        <taxon>Terriglobales</taxon>
        <taxon>Acidobacteriaceae</taxon>
        <taxon>Bryocella</taxon>
    </lineage>
</organism>
<gene>
    <name evidence="1" type="ORF">SAMN05421819_0011</name>
</gene>
<dbReference type="EMBL" id="FNVA01000001">
    <property type="protein sequence ID" value="SEF43604.1"/>
    <property type="molecule type" value="Genomic_DNA"/>
</dbReference>
<name>A0A1H5RZS1_9BACT</name>
<dbReference type="Proteomes" id="UP000236728">
    <property type="component" value="Unassembled WGS sequence"/>
</dbReference>
<dbReference type="AlphaFoldDB" id="A0A1H5RZS1"/>